<dbReference type="RefSeq" id="WP_031366300.1">
    <property type="nucleotide sequence ID" value="NZ_FPKS01000004.1"/>
</dbReference>
<keyword evidence="1" id="KW-0812">Transmembrane</keyword>
<dbReference type="EMBL" id="JXJT01000001">
    <property type="protein sequence ID" value="PCS04733.1"/>
    <property type="molecule type" value="Genomic_DNA"/>
</dbReference>
<proteinExistence type="predicted"/>
<reference evidence="2 5" key="1">
    <citation type="submission" date="2014-12" db="EMBL/GenBank/DDBJ databases">
        <title>Draft genome sequences of 10 type strains of Lactococcus.</title>
        <authorList>
            <person name="Sun Z."/>
            <person name="Zhong Z."/>
            <person name="Liu W."/>
            <person name="Zhang W."/>
            <person name="Zhang H."/>
        </authorList>
    </citation>
    <scope>NUCLEOTIDE SEQUENCE [LARGE SCALE GENOMIC DNA]</scope>
    <source>
        <strain evidence="2 5">DSM 22330</strain>
    </source>
</reference>
<dbReference type="EMBL" id="FPKS01000004">
    <property type="protein sequence ID" value="SFZ73708.1"/>
    <property type="molecule type" value="Genomic_DNA"/>
</dbReference>
<evidence type="ECO:0000313" key="4">
    <source>
        <dbReference type="Proteomes" id="UP000185655"/>
    </source>
</evidence>
<feature type="transmembrane region" description="Helical" evidence="1">
    <location>
        <begin position="6"/>
        <end position="26"/>
    </location>
</feature>
<dbReference type="STRING" id="1122154.SAMN02746068_00913"/>
<keyword evidence="5" id="KW-1185">Reference proteome</keyword>
<protein>
    <submittedName>
        <fullName evidence="3">Uncharacterized protein</fullName>
    </submittedName>
</protein>
<keyword evidence="1" id="KW-1133">Transmembrane helix</keyword>
<organism evidence="3 4">
    <name type="scientific">Pseudolactococcus chungangensis CAU 28 = DSM 22330</name>
    <dbReference type="NCBI Taxonomy" id="1122154"/>
    <lineage>
        <taxon>Bacteria</taxon>
        <taxon>Bacillati</taxon>
        <taxon>Bacillota</taxon>
        <taxon>Bacilli</taxon>
        <taxon>Lactobacillales</taxon>
        <taxon>Streptococcaceae</taxon>
        <taxon>Pseudolactococcus</taxon>
    </lineage>
</organism>
<dbReference type="Proteomes" id="UP000218979">
    <property type="component" value="Unassembled WGS sequence"/>
</dbReference>
<dbReference type="AlphaFoldDB" id="A0A1K2HA22"/>
<feature type="transmembrane region" description="Helical" evidence="1">
    <location>
        <begin position="33"/>
        <end position="52"/>
    </location>
</feature>
<gene>
    <name evidence="2" type="ORF">RR45_GL000052</name>
    <name evidence="3" type="ORF">SAMN02746068_00913</name>
</gene>
<sequence>MTKNTVHLSIRILAILIIIISILKLVQGDTNGLNLWLFVVLYGVAIKKINAFLKESRLTTSLVFLAVGLQLVMCVLHSF</sequence>
<evidence type="ECO:0000313" key="3">
    <source>
        <dbReference type="EMBL" id="SFZ73708.1"/>
    </source>
</evidence>
<evidence type="ECO:0000256" key="1">
    <source>
        <dbReference type="SAM" id="Phobius"/>
    </source>
</evidence>
<dbReference type="OrthoDB" id="2243488at2"/>
<reference evidence="3 4" key="2">
    <citation type="submission" date="2016-11" db="EMBL/GenBank/DDBJ databases">
        <authorList>
            <person name="Jaros S."/>
            <person name="Januszkiewicz K."/>
            <person name="Wedrychowicz H."/>
        </authorList>
    </citation>
    <scope>NUCLEOTIDE SEQUENCE [LARGE SCALE GENOMIC DNA]</scope>
    <source>
        <strain evidence="3 4">DSM 22330</strain>
    </source>
</reference>
<accession>A0A1K2HA22</accession>
<evidence type="ECO:0000313" key="5">
    <source>
        <dbReference type="Proteomes" id="UP000218979"/>
    </source>
</evidence>
<name>A0A1K2HA22_9LACT</name>
<evidence type="ECO:0000313" key="2">
    <source>
        <dbReference type="EMBL" id="PCS04733.1"/>
    </source>
</evidence>
<feature type="transmembrane region" description="Helical" evidence="1">
    <location>
        <begin position="58"/>
        <end position="76"/>
    </location>
</feature>
<dbReference type="Proteomes" id="UP000185655">
    <property type="component" value="Unassembled WGS sequence"/>
</dbReference>
<keyword evidence="1" id="KW-0472">Membrane</keyword>